<dbReference type="EnsemblPlants" id="Ma09_t25230.1">
    <property type="protein sequence ID" value="Ma09_p25230.1"/>
    <property type="gene ID" value="Ma09_g25230"/>
</dbReference>
<accession>A0A804KNH9</accession>
<protein>
    <submittedName>
        <fullName evidence="1">Uncharacterized protein</fullName>
    </submittedName>
</protein>
<dbReference type="Proteomes" id="UP000012960">
    <property type="component" value="Unplaced"/>
</dbReference>
<dbReference type="InParanoid" id="A0A804KNH9"/>
<sequence>MGVPEQFPCLFFQEGGGCQGKSLTKYFFP</sequence>
<reference evidence="1" key="1">
    <citation type="submission" date="2021-05" db="UniProtKB">
        <authorList>
            <consortium name="EnsemblPlants"/>
        </authorList>
    </citation>
    <scope>IDENTIFICATION</scope>
    <source>
        <strain evidence="1">subsp. malaccensis</strain>
    </source>
</reference>
<dbReference type="AlphaFoldDB" id="A0A804KNH9"/>
<proteinExistence type="predicted"/>
<evidence type="ECO:0000313" key="2">
    <source>
        <dbReference type="Proteomes" id="UP000012960"/>
    </source>
</evidence>
<dbReference type="Gramene" id="Ma09_t25230.1">
    <property type="protein sequence ID" value="Ma09_p25230.1"/>
    <property type="gene ID" value="Ma09_g25230"/>
</dbReference>
<organism evidence="1 2">
    <name type="scientific">Musa acuminata subsp. malaccensis</name>
    <name type="common">Wild banana</name>
    <name type="synonym">Musa malaccensis</name>
    <dbReference type="NCBI Taxonomy" id="214687"/>
    <lineage>
        <taxon>Eukaryota</taxon>
        <taxon>Viridiplantae</taxon>
        <taxon>Streptophyta</taxon>
        <taxon>Embryophyta</taxon>
        <taxon>Tracheophyta</taxon>
        <taxon>Spermatophyta</taxon>
        <taxon>Magnoliopsida</taxon>
        <taxon>Liliopsida</taxon>
        <taxon>Zingiberales</taxon>
        <taxon>Musaceae</taxon>
        <taxon>Musa</taxon>
    </lineage>
</organism>
<name>A0A804KNH9_MUSAM</name>
<evidence type="ECO:0000313" key="1">
    <source>
        <dbReference type="EnsemblPlants" id="Ma09_p25230.1"/>
    </source>
</evidence>
<keyword evidence="2" id="KW-1185">Reference proteome</keyword>